<comment type="subcellular location">
    <subcellularLocation>
        <location evidence="1 6">Secreted</location>
    </subcellularLocation>
</comment>
<organism evidence="8">
    <name type="scientific">Rhipicephalus zambeziensis</name>
    <dbReference type="NCBI Taxonomy" id="60191"/>
    <lineage>
        <taxon>Eukaryota</taxon>
        <taxon>Metazoa</taxon>
        <taxon>Ecdysozoa</taxon>
        <taxon>Arthropoda</taxon>
        <taxon>Chelicerata</taxon>
        <taxon>Arachnida</taxon>
        <taxon>Acari</taxon>
        <taxon>Parasitiformes</taxon>
        <taxon>Ixodida</taxon>
        <taxon>Ixodoidea</taxon>
        <taxon>Ixodidae</taxon>
        <taxon>Rhipicephalinae</taxon>
        <taxon>Rhipicephalus</taxon>
        <taxon>Rhipicephalus</taxon>
    </lineage>
</organism>
<dbReference type="Gene3D" id="2.30.130.100">
    <property type="match status" value="1"/>
</dbReference>
<keyword evidence="3 6" id="KW-0732">Signal</keyword>
<evidence type="ECO:0000256" key="1">
    <source>
        <dbReference type="ARBA" id="ARBA00004613"/>
    </source>
</evidence>
<keyword evidence="2 6" id="KW-0964">Secreted</keyword>
<comment type="function">
    <text evidence="6">Salivary chemokine-binding protein which binds to host chemokines.</text>
</comment>
<evidence type="ECO:0000256" key="7">
    <source>
        <dbReference type="SAM" id="SignalP"/>
    </source>
</evidence>
<keyword evidence="4 6" id="KW-1015">Disulfide bond</keyword>
<dbReference type="GO" id="GO:0019957">
    <property type="term" value="F:C-C chemokine binding"/>
    <property type="evidence" value="ECO:0007669"/>
    <property type="project" value="InterPro"/>
</dbReference>
<sequence length="119" mass="12576">MTTLSLCGTFVLIFSLLQVHPAHGQGTNDCGPMLLQTHGKPIHVGCTTSCESSAHTVTARQSGQECTNISTAVAKKMQKFLGYMCPVGWCSTSGICELSGLTVECWNVISTARKPPTSG</sequence>
<evidence type="ECO:0000256" key="4">
    <source>
        <dbReference type="ARBA" id="ARBA00023157"/>
    </source>
</evidence>
<dbReference type="EMBL" id="GFPF01000922">
    <property type="protein sequence ID" value="MAA12068.1"/>
    <property type="molecule type" value="Transcribed_RNA"/>
</dbReference>
<feature type="chain" id="PRO_5013370557" description="Evasin" evidence="7">
    <location>
        <begin position="25"/>
        <end position="119"/>
    </location>
</feature>
<name>A0A224Y3D2_9ACAR</name>
<evidence type="ECO:0000256" key="3">
    <source>
        <dbReference type="ARBA" id="ARBA00022729"/>
    </source>
</evidence>
<feature type="signal peptide" evidence="7">
    <location>
        <begin position="1"/>
        <end position="24"/>
    </location>
</feature>
<dbReference type="AlphaFoldDB" id="A0A224Y3D2"/>
<accession>A0A224Y3D2</accession>
<dbReference type="Pfam" id="PF19429">
    <property type="entry name" value="EVA_Class_A"/>
    <property type="match status" value="1"/>
</dbReference>
<evidence type="ECO:0000256" key="2">
    <source>
        <dbReference type="ARBA" id="ARBA00022525"/>
    </source>
</evidence>
<evidence type="ECO:0000256" key="6">
    <source>
        <dbReference type="RuleBase" id="RU369006"/>
    </source>
</evidence>
<evidence type="ECO:0000313" key="8">
    <source>
        <dbReference type="EMBL" id="MAA12068.1"/>
    </source>
</evidence>
<evidence type="ECO:0000256" key="5">
    <source>
        <dbReference type="ARBA" id="ARBA00023180"/>
    </source>
</evidence>
<dbReference type="GO" id="GO:0005576">
    <property type="term" value="C:extracellular region"/>
    <property type="evidence" value="ECO:0007669"/>
    <property type="project" value="UniProtKB-SubCell"/>
</dbReference>
<reference evidence="8" key="1">
    <citation type="journal article" date="2017" name="Parasit. Vectors">
        <title>Sialotranscriptomics of Rhipicephalus zambeziensis reveals intricate expression profiles of secretory proteins and suggests tight temporal transcriptional regulation during blood-feeding.</title>
        <authorList>
            <person name="de Castro M.H."/>
            <person name="de Klerk D."/>
            <person name="Pienaar R."/>
            <person name="Rees D.J.G."/>
            <person name="Mans B.J."/>
        </authorList>
    </citation>
    <scope>NUCLEOTIDE SEQUENCE</scope>
    <source>
        <tissue evidence="8">Salivary glands</tissue>
    </source>
</reference>
<keyword evidence="5 6" id="KW-0325">Glycoprotein</keyword>
<protein>
    <recommendedName>
        <fullName evidence="6">Evasin</fullName>
    </recommendedName>
</protein>
<dbReference type="InterPro" id="IPR045797">
    <property type="entry name" value="EVA_Class_A"/>
</dbReference>
<proteinExistence type="predicted"/>